<comment type="caution">
    <text evidence="2">The sequence shown here is derived from an EMBL/GenBank/DDBJ whole genome shotgun (WGS) entry which is preliminary data.</text>
</comment>
<accession>A0A9W9LNR4</accession>
<dbReference type="GO" id="GO:0072330">
    <property type="term" value="P:monocarboxylic acid biosynthetic process"/>
    <property type="evidence" value="ECO:0007669"/>
    <property type="project" value="UniProtKB-ARBA"/>
</dbReference>
<dbReference type="PANTHER" id="PTHR11559">
    <property type="entry name" value="CARBOXYLESTERASE"/>
    <property type="match status" value="1"/>
</dbReference>
<sequence length="446" mass="48927">MASTTTIQLPAGPIKANLVDSNLVHARGIPYARAQRFEKPQPAGSWTEALDCTKRAPICPQLPSRLESAMGPLTTGHSLSEDCLRISIITPKDAKNAPVMVWLHGGAYISGGGDLDCYQPVDLAKRGIVCVNITYRLGVFGYLHLDGISPANLGLLDQRAALQWIQENISAFGGNPDNVTMVGQSAGADSIICLMVSENTRGLFHRTILLSPPLRELKERTPTAPLLTQKAEQLLAKDPREMSIDKLLGLQKQLLMNPIQKQVMLFAPALGYYPLPAEIDFDQTVSQAAKEIPILIGWTGHDGRPFASIMGPQSLLKLPFIGSYVEALGTWYITQSYFKWPSQRFHQLVLQTGGRSTSYSFNWVGTNNPLGACHCIDIPFVLGTWEAWEAAPMLAGNDTKEQLARLGSYLKDLWVGFANGRQLQNGHIEIGREFILSGHVFGNNRI</sequence>
<dbReference type="InterPro" id="IPR029058">
    <property type="entry name" value="AB_hydrolase_fold"/>
</dbReference>
<dbReference type="EMBL" id="JAPQKN010000003">
    <property type="protein sequence ID" value="KAJ5167245.1"/>
    <property type="molecule type" value="Genomic_DNA"/>
</dbReference>
<evidence type="ECO:0000259" key="1">
    <source>
        <dbReference type="Pfam" id="PF00135"/>
    </source>
</evidence>
<gene>
    <name evidence="2" type="ORF">N7482_006026</name>
</gene>
<dbReference type="InterPro" id="IPR050309">
    <property type="entry name" value="Type-B_Carboxylest/Lipase"/>
</dbReference>
<organism evidence="2 3">
    <name type="scientific">Penicillium canariense</name>
    <dbReference type="NCBI Taxonomy" id="189055"/>
    <lineage>
        <taxon>Eukaryota</taxon>
        <taxon>Fungi</taxon>
        <taxon>Dikarya</taxon>
        <taxon>Ascomycota</taxon>
        <taxon>Pezizomycotina</taxon>
        <taxon>Eurotiomycetes</taxon>
        <taxon>Eurotiomycetidae</taxon>
        <taxon>Eurotiales</taxon>
        <taxon>Aspergillaceae</taxon>
        <taxon>Penicillium</taxon>
    </lineage>
</organism>
<dbReference type="Pfam" id="PF00135">
    <property type="entry name" value="COesterase"/>
    <property type="match status" value="1"/>
</dbReference>
<reference evidence="2" key="1">
    <citation type="submission" date="2022-11" db="EMBL/GenBank/DDBJ databases">
        <authorList>
            <person name="Petersen C."/>
        </authorList>
    </citation>
    <scope>NUCLEOTIDE SEQUENCE</scope>
    <source>
        <strain evidence="2">IBT 26290</strain>
    </source>
</reference>
<dbReference type="Gene3D" id="3.40.50.1820">
    <property type="entry name" value="alpha/beta hydrolase"/>
    <property type="match status" value="1"/>
</dbReference>
<dbReference type="AlphaFoldDB" id="A0A9W9LNR4"/>
<evidence type="ECO:0000313" key="2">
    <source>
        <dbReference type="EMBL" id="KAJ5167245.1"/>
    </source>
</evidence>
<dbReference type="GO" id="GO:0017000">
    <property type="term" value="P:antibiotic biosynthetic process"/>
    <property type="evidence" value="ECO:0007669"/>
    <property type="project" value="UniProtKB-ARBA"/>
</dbReference>
<proteinExistence type="predicted"/>
<keyword evidence="3" id="KW-1185">Reference proteome</keyword>
<dbReference type="InterPro" id="IPR002018">
    <property type="entry name" value="CarbesteraseB"/>
</dbReference>
<dbReference type="RefSeq" id="XP_056543706.1">
    <property type="nucleotide sequence ID" value="XM_056688151.1"/>
</dbReference>
<name>A0A9W9LNR4_9EURO</name>
<dbReference type="GeneID" id="81427327"/>
<protein>
    <recommendedName>
        <fullName evidence="1">Carboxylesterase type B domain-containing protein</fullName>
    </recommendedName>
</protein>
<feature type="domain" description="Carboxylesterase type B" evidence="1">
    <location>
        <begin position="27"/>
        <end position="312"/>
    </location>
</feature>
<dbReference type="Proteomes" id="UP001149163">
    <property type="component" value="Unassembled WGS sequence"/>
</dbReference>
<reference evidence="2" key="2">
    <citation type="journal article" date="2023" name="IMA Fungus">
        <title>Comparative genomic study of the Penicillium genus elucidates a diverse pangenome and 15 lateral gene transfer events.</title>
        <authorList>
            <person name="Petersen C."/>
            <person name="Sorensen T."/>
            <person name="Nielsen M.R."/>
            <person name="Sondergaard T.E."/>
            <person name="Sorensen J.L."/>
            <person name="Fitzpatrick D.A."/>
            <person name="Frisvad J.C."/>
            <person name="Nielsen K.L."/>
        </authorList>
    </citation>
    <scope>NUCLEOTIDE SEQUENCE</scope>
    <source>
        <strain evidence="2">IBT 26290</strain>
    </source>
</reference>
<evidence type="ECO:0000313" key="3">
    <source>
        <dbReference type="Proteomes" id="UP001149163"/>
    </source>
</evidence>
<dbReference type="OrthoDB" id="408631at2759"/>
<dbReference type="SUPFAM" id="SSF53474">
    <property type="entry name" value="alpha/beta-Hydrolases"/>
    <property type="match status" value="1"/>
</dbReference>